<dbReference type="SUPFAM" id="SSF55961">
    <property type="entry name" value="Bet v1-like"/>
    <property type="match status" value="1"/>
</dbReference>
<dbReference type="CDD" id="cd07814">
    <property type="entry name" value="SRPBCC_CalC_Aha1-like"/>
    <property type="match status" value="1"/>
</dbReference>
<feature type="domain" description="Activator of Hsp90 ATPase homologue 1/2-like C-terminal" evidence="2">
    <location>
        <begin position="12"/>
        <end position="126"/>
    </location>
</feature>
<dbReference type="RefSeq" id="WP_075526989.1">
    <property type="nucleotide sequence ID" value="NZ_CP017560.1"/>
</dbReference>
<dbReference type="Proteomes" id="UP000185746">
    <property type="component" value="Chromosome"/>
</dbReference>
<dbReference type="Pfam" id="PF08327">
    <property type="entry name" value="AHSA1"/>
    <property type="match status" value="1"/>
</dbReference>
<comment type="similarity">
    <text evidence="1">Belongs to the AHA1 family.</text>
</comment>
<gene>
    <name evidence="3" type="ORF">BI350_04305</name>
</gene>
<accession>A0A1D8JDT0</accession>
<evidence type="ECO:0000313" key="4">
    <source>
        <dbReference type="Proteomes" id="UP000185746"/>
    </source>
</evidence>
<evidence type="ECO:0000256" key="1">
    <source>
        <dbReference type="ARBA" id="ARBA00006817"/>
    </source>
</evidence>
<evidence type="ECO:0000313" key="3">
    <source>
        <dbReference type="EMBL" id="AOV06865.1"/>
    </source>
</evidence>
<dbReference type="InterPro" id="IPR013538">
    <property type="entry name" value="ASHA1/2-like_C"/>
</dbReference>
<name>A0A1D8JDT0_9BACL</name>
<dbReference type="InterPro" id="IPR023393">
    <property type="entry name" value="START-like_dom_sf"/>
</dbReference>
<dbReference type="AlphaFoldDB" id="A0A1D8JDT0"/>
<dbReference type="KEGG" id="surl:BI350_04305"/>
<protein>
    <submittedName>
        <fullName evidence="3">ATPase</fullName>
    </submittedName>
</protein>
<reference evidence="3 4" key="1">
    <citation type="submission" date="2016-09" db="EMBL/GenBank/DDBJ databases">
        <title>Complete genome sequence of the Lysinibacillus sphaericus LMG 22257, a specie of Bacillus with ureolytic activity that can effectively biodeposit calcium carbonate.</title>
        <authorList>
            <person name="Yan W."/>
        </authorList>
    </citation>
    <scope>NUCLEOTIDE SEQUENCE [LARGE SCALE GENOMIC DNA]</scope>
    <source>
        <strain evidence="3 4">LMG 22257</strain>
    </source>
</reference>
<dbReference type="EMBL" id="CP017560">
    <property type="protein sequence ID" value="AOV06865.1"/>
    <property type="molecule type" value="Genomic_DNA"/>
</dbReference>
<organism evidence="3 4">
    <name type="scientific">Sporosarcina ureilytica</name>
    <dbReference type="NCBI Taxonomy" id="298596"/>
    <lineage>
        <taxon>Bacteria</taxon>
        <taxon>Bacillati</taxon>
        <taxon>Bacillota</taxon>
        <taxon>Bacilli</taxon>
        <taxon>Bacillales</taxon>
        <taxon>Caryophanaceae</taxon>
        <taxon>Sporosarcina</taxon>
    </lineage>
</organism>
<evidence type="ECO:0000259" key="2">
    <source>
        <dbReference type="Pfam" id="PF08327"/>
    </source>
</evidence>
<dbReference type="Gene3D" id="3.30.530.20">
    <property type="match status" value="1"/>
</dbReference>
<sequence length="129" mass="14741">MAELNLDFQFKSPIHKVWGALTNSETLAQWVMENNFKPIVGYKCQFRNEAIGLVVDSEVLVVDEPNKLSYTWVGGPIDTIVTWTLREEGETTHLHLQHSGFEKENQAFNGAKYGWASMAEQLRKVLQED</sequence>
<proteinExistence type="inferred from homology"/>
<keyword evidence="4" id="KW-1185">Reference proteome</keyword>